<dbReference type="PANTHER" id="PTHR11986">
    <property type="entry name" value="AMINOTRANSFERASE CLASS III"/>
    <property type="match status" value="1"/>
</dbReference>
<keyword evidence="7 17" id="KW-0032">Aminotransferase</keyword>
<evidence type="ECO:0000256" key="15">
    <source>
        <dbReference type="ARBA" id="ARBA00050054"/>
    </source>
</evidence>
<dbReference type="CDD" id="cd00610">
    <property type="entry name" value="OAT_like"/>
    <property type="match status" value="1"/>
</dbReference>
<dbReference type="PROSITE" id="PS00600">
    <property type="entry name" value="AA_TRANSFER_CLASS_3"/>
    <property type="match status" value="1"/>
</dbReference>
<dbReference type="NCBIfam" id="NF005993">
    <property type="entry name" value="PRK08117.1"/>
    <property type="match status" value="1"/>
</dbReference>
<dbReference type="EC" id="2.6.1.22" evidence="5"/>
<comment type="catalytic activity">
    <reaction evidence="14">
        <text>4-aminobutanoate + 2-oxoglutarate = succinate semialdehyde + L-glutamate</text>
        <dbReference type="Rhea" id="RHEA:23352"/>
        <dbReference type="ChEBI" id="CHEBI:16810"/>
        <dbReference type="ChEBI" id="CHEBI:29985"/>
        <dbReference type="ChEBI" id="CHEBI:57706"/>
        <dbReference type="ChEBI" id="CHEBI:59888"/>
        <dbReference type="EC" id="2.6.1.19"/>
    </reaction>
</comment>
<evidence type="ECO:0000256" key="8">
    <source>
        <dbReference type="ARBA" id="ARBA00022679"/>
    </source>
</evidence>
<dbReference type="AlphaFoldDB" id="A0A6N8CM18"/>
<evidence type="ECO:0000313" key="17">
    <source>
        <dbReference type="EMBL" id="MTT31029.1"/>
    </source>
</evidence>
<comment type="catalytic activity">
    <reaction evidence="1">
        <text>(S)-3-amino-2-methylpropanoate + 2-oxoglutarate = 2-methyl-3-oxopropanoate + L-glutamate</text>
        <dbReference type="Rhea" id="RHEA:13993"/>
        <dbReference type="ChEBI" id="CHEBI:16810"/>
        <dbReference type="ChEBI" id="CHEBI:29985"/>
        <dbReference type="ChEBI" id="CHEBI:57700"/>
        <dbReference type="ChEBI" id="CHEBI:58655"/>
        <dbReference type="EC" id="2.6.1.22"/>
    </reaction>
</comment>
<dbReference type="PIRSF" id="PIRSF000521">
    <property type="entry name" value="Transaminase_4ab_Lys_Orn"/>
    <property type="match status" value="1"/>
</dbReference>
<comment type="pathway">
    <text evidence="3">Amino-acid degradation; 4-aminobutanoate degradation.</text>
</comment>
<dbReference type="Gene3D" id="3.90.1150.10">
    <property type="entry name" value="Aspartate Aminotransferase, domain 1"/>
    <property type="match status" value="1"/>
</dbReference>
<dbReference type="InterPro" id="IPR005814">
    <property type="entry name" value="Aminotrans_3"/>
</dbReference>
<dbReference type="GO" id="GO:0030170">
    <property type="term" value="F:pyridoxal phosphate binding"/>
    <property type="evidence" value="ECO:0007669"/>
    <property type="project" value="InterPro"/>
</dbReference>
<dbReference type="InterPro" id="IPR015421">
    <property type="entry name" value="PyrdxlP-dep_Trfase_major"/>
</dbReference>
<dbReference type="PANTHER" id="PTHR11986:SF79">
    <property type="entry name" value="ACETYLORNITHINE AMINOTRANSFERASE, MITOCHONDRIAL"/>
    <property type="match status" value="1"/>
</dbReference>
<keyword evidence="18" id="KW-1185">Reference proteome</keyword>
<accession>A0A6N8CM18</accession>
<dbReference type="SUPFAM" id="SSF53383">
    <property type="entry name" value="PLP-dependent transferases"/>
    <property type="match status" value="1"/>
</dbReference>
<evidence type="ECO:0000256" key="2">
    <source>
        <dbReference type="ARBA" id="ARBA00001933"/>
    </source>
</evidence>
<evidence type="ECO:0000256" key="1">
    <source>
        <dbReference type="ARBA" id="ARBA00001750"/>
    </source>
</evidence>
<comment type="caution">
    <text evidence="17">The sequence shown here is derived from an EMBL/GenBank/DDBJ whole genome shotgun (WGS) entry which is preliminary data.</text>
</comment>
<dbReference type="GO" id="GO:0034386">
    <property type="term" value="F:4-aminobutyrate:2-oxoglutarate transaminase activity"/>
    <property type="evidence" value="ECO:0007669"/>
    <property type="project" value="UniProtKB-EC"/>
</dbReference>
<evidence type="ECO:0000256" key="11">
    <source>
        <dbReference type="ARBA" id="ARBA00030204"/>
    </source>
</evidence>
<evidence type="ECO:0000256" key="7">
    <source>
        <dbReference type="ARBA" id="ARBA00022576"/>
    </source>
</evidence>
<evidence type="ECO:0000256" key="10">
    <source>
        <dbReference type="ARBA" id="ARBA00029760"/>
    </source>
</evidence>
<dbReference type="InterPro" id="IPR015424">
    <property type="entry name" value="PyrdxlP-dep_Trfase"/>
</dbReference>
<reference evidence="17 18" key="1">
    <citation type="submission" date="2019-11" db="EMBL/GenBank/DDBJ databases">
        <title>Terrilactibacillus tamarindus sp. nov. BCM23-1 isolated from bark of Tamarindus indica.</title>
        <authorList>
            <person name="Kingkaew E."/>
            <person name="Tanasupawat S."/>
        </authorList>
    </citation>
    <scope>NUCLEOTIDE SEQUENCE [LARGE SCALE GENOMIC DNA]</scope>
    <source>
        <strain evidence="17 18">BCM23-1</strain>
    </source>
</reference>
<dbReference type="InterPro" id="IPR050103">
    <property type="entry name" value="Class-III_PLP-dep_AT"/>
</dbReference>
<sequence>MSDKTLYERANEVMPPVAKRVTELEIEKGKGAYLWDKSGKKYLDFASGIGVTNLGHNHPYIIEKAKEQMDKLVHAGHNVVYYDSYVELAEKICTVMGGDYKLYFANSGAEAVEGAIKLAKWATKRPGIISFKRSFHGRTMGAATVTASNAQYRKEYEGLLPSVYYAEYPYTFRTGLSPKEETERCLTSLDEIFHYLIAPEKVAAIIMEPVQGEGGYIVPPAEFIKRIREICDEHGIMLIFDEVQTGFGRTGKMFAHEHFGVKPDIMSIAKGIANGFPLSAIVGKQEVMDKWSSGAHGGTFGGNPIACAAGLAVIELLQDGWLENAQNMGNYFMEQLKLCATSYPSIKDIRGLGLMIGMEFLTEEGKPDSAMVSNLQAKALEKGLLLLSCGVDKNVIRFIPPVIVTKSDIDLAISIINDSLKELTLSSVNNLGKVSK</sequence>
<dbReference type="GO" id="GO:0047298">
    <property type="term" value="F:(S)-3-amino-2-methylpropionate transaminase activity"/>
    <property type="evidence" value="ECO:0007669"/>
    <property type="project" value="UniProtKB-EC"/>
</dbReference>
<evidence type="ECO:0000256" key="5">
    <source>
        <dbReference type="ARBA" id="ARBA00012876"/>
    </source>
</evidence>
<dbReference type="InterPro" id="IPR015422">
    <property type="entry name" value="PyrdxlP-dep_Trfase_small"/>
</dbReference>
<dbReference type="InterPro" id="IPR049704">
    <property type="entry name" value="Aminotrans_3_PPA_site"/>
</dbReference>
<evidence type="ECO:0000256" key="9">
    <source>
        <dbReference type="ARBA" id="ARBA00022898"/>
    </source>
</evidence>
<dbReference type="Pfam" id="PF00202">
    <property type="entry name" value="Aminotran_3"/>
    <property type="match status" value="1"/>
</dbReference>
<evidence type="ECO:0000256" key="12">
    <source>
        <dbReference type="ARBA" id="ARBA00030857"/>
    </source>
</evidence>
<evidence type="ECO:0000256" key="4">
    <source>
        <dbReference type="ARBA" id="ARBA00008954"/>
    </source>
</evidence>
<name>A0A6N8CM18_9BACI</name>
<comment type="similarity">
    <text evidence="4 16">Belongs to the class-III pyridoxal-phosphate-dependent aminotransferase family.</text>
</comment>
<proteinExistence type="inferred from homology"/>
<evidence type="ECO:0000256" key="13">
    <source>
        <dbReference type="ARBA" id="ARBA00031787"/>
    </source>
</evidence>
<dbReference type="RefSeq" id="WP_155216758.1">
    <property type="nucleotide sequence ID" value="NZ_WNHB01000003.1"/>
</dbReference>
<dbReference type="Gene3D" id="3.40.640.10">
    <property type="entry name" value="Type I PLP-dependent aspartate aminotransferase-like (Major domain)"/>
    <property type="match status" value="1"/>
</dbReference>
<evidence type="ECO:0000256" key="16">
    <source>
        <dbReference type="RuleBase" id="RU003560"/>
    </source>
</evidence>
<keyword evidence="9 16" id="KW-0663">Pyridoxal phosphate</keyword>
<organism evidence="17 18">
    <name type="scientific">Terrilactibacillus tamarindi</name>
    <dbReference type="NCBI Taxonomy" id="2599694"/>
    <lineage>
        <taxon>Bacteria</taxon>
        <taxon>Bacillati</taxon>
        <taxon>Bacillota</taxon>
        <taxon>Bacilli</taxon>
        <taxon>Bacillales</taxon>
        <taxon>Bacillaceae</taxon>
        <taxon>Terrilactibacillus</taxon>
    </lineage>
</organism>
<evidence type="ECO:0000313" key="18">
    <source>
        <dbReference type="Proteomes" id="UP000440978"/>
    </source>
</evidence>
<evidence type="ECO:0000256" key="3">
    <source>
        <dbReference type="ARBA" id="ARBA00005176"/>
    </source>
</evidence>
<evidence type="ECO:0000256" key="14">
    <source>
        <dbReference type="ARBA" id="ARBA00048021"/>
    </source>
</evidence>
<comment type="cofactor">
    <cofactor evidence="2">
        <name>pyridoxal 5'-phosphate</name>
        <dbReference type="ChEBI" id="CHEBI:597326"/>
    </cofactor>
</comment>
<evidence type="ECO:0000256" key="6">
    <source>
        <dbReference type="ARBA" id="ARBA00012912"/>
    </source>
</evidence>
<keyword evidence="8 17" id="KW-0808">Transferase</keyword>
<dbReference type="Proteomes" id="UP000440978">
    <property type="component" value="Unassembled WGS sequence"/>
</dbReference>
<dbReference type="FunFam" id="3.40.640.10:FF:000013">
    <property type="entry name" value="4-aminobutyrate aminotransferase"/>
    <property type="match status" value="1"/>
</dbReference>
<gene>
    <name evidence="17" type="ORF">GMB86_03235</name>
</gene>
<protein>
    <recommendedName>
        <fullName evidence="12">(S)-3-amino-2-methylpropionate transaminase</fullName>
        <ecNumber evidence="6">2.6.1.19</ecNumber>
        <ecNumber evidence="5">2.6.1.22</ecNumber>
    </recommendedName>
    <alternativeName>
        <fullName evidence="13">GABA aminotransferase</fullName>
    </alternativeName>
    <alternativeName>
        <fullName evidence="11">Gamma-amino-N-butyrate transaminase</fullName>
    </alternativeName>
    <alternativeName>
        <fullName evidence="15">Glutamate:succinic semialdehyde transaminase</fullName>
    </alternativeName>
    <alternativeName>
        <fullName evidence="10">L-AIBAT</fullName>
    </alternativeName>
</protein>
<dbReference type="GO" id="GO:0042802">
    <property type="term" value="F:identical protein binding"/>
    <property type="evidence" value="ECO:0007669"/>
    <property type="project" value="TreeGrafter"/>
</dbReference>
<dbReference type="OrthoDB" id="9807885at2"/>
<dbReference type="EMBL" id="WNHB01000003">
    <property type="protein sequence ID" value="MTT31029.1"/>
    <property type="molecule type" value="Genomic_DNA"/>
</dbReference>
<dbReference type="EC" id="2.6.1.19" evidence="6"/>